<evidence type="ECO:0000256" key="1">
    <source>
        <dbReference type="SAM" id="MobiDB-lite"/>
    </source>
</evidence>
<organism evidence="3 4">
    <name type="scientific">Streptomyces triticirhizae</name>
    <dbReference type="NCBI Taxonomy" id="2483353"/>
    <lineage>
        <taxon>Bacteria</taxon>
        <taxon>Bacillati</taxon>
        <taxon>Actinomycetota</taxon>
        <taxon>Actinomycetes</taxon>
        <taxon>Kitasatosporales</taxon>
        <taxon>Streptomycetaceae</taxon>
        <taxon>Streptomyces</taxon>
    </lineage>
</organism>
<keyword evidence="2" id="KW-0812">Transmembrane</keyword>
<name>A0A3M2MAU3_9ACTN</name>
<feature type="transmembrane region" description="Helical" evidence="2">
    <location>
        <begin position="79"/>
        <end position="100"/>
    </location>
</feature>
<evidence type="ECO:0000313" key="3">
    <source>
        <dbReference type="EMBL" id="RMI46727.1"/>
    </source>
</evidence>
<dbReference type="EMBL" id="RFFJ01000001">
    <property type="protein sequence ID" value="RMI46727.1"/>
    <property type="molecule type" value="Genomic_DNA"/>
</dbReference>
<feature type="transmembrane region" description="Helical" evidence="2">
    <location>
        <begin position="120"/>
        <end position="141"/>
    </location>
</feature>
<comment type="caution">
    <text evidence="3">The sequence shown here is derived from an EMBL/GenBank/DDBJ whole genome shotgun (WGS) entry which is preliminary data.</text>
</comment>
<feature type="region of interest" description="Disordered" evidence="1">
    <location>
        <begin position="150"/>
        <end position="216"/>
    </location>
</feature>
<gene>
    <name evidence="3" type="ORF">EBN88_00390</name>
</gene>
<keyword evidence="4" id="KW-1185">Reference proteome</keyword>
<feature type="region of interest" description="Disordered" evidence="1">
    <location>
        <begin position="234"/>
        <end position="276"/>
    </location>
</feature>
<dbReference type="RefSeq" id="WP_122181728.1">
    <property type="nucleotide sequence ID" value="NZ_RFFJ01000001.1"/>
</dbReference>
<feature type="compositionally biased region" description="Basic residues" evidence="1">
    <location>
        <begin position="186"/>
        <end position="203"/>
    </location>
</feature>
<protein>
    <submittedName>
        <fullName evidence="3">DUF2637 domain-containing protein</fullName>
    </submittedName>
</protein>
<keyword evidence="2" id="KW-0472">Membrane</keyword>
<dbReference type="AlphaFoldDB" id="A0A3M2MAU3"/>
<evidence type="ECO:0000256" key="2">
    <source>
        <dbReference type="SAM" id="Phobius"/>
    </source>
</evidence>
<feature type="compositionally biased region" description="Pro residues" evidence="1">
    <location>
        <begin position="166"/>
        <end position="177"/>
    </location>
</feature>
<proteinExistence type="predicted"/>
<dbReference type="Proteomes" id="UP000278673">
    <property type="component" value="Unassembled WGS sequence"/>
</dbReference>
<keyword evidence="2" id="KW-1133">Transmembrane helix</keyword>
<reference evidence="3 4" key="1">
    <citation type="submission" date="2018-10" db="EMBL/GenBank/DDBJ databases">
        <title>Isolation, diversity and antifungal activity of actinobacteria from wheat.</title>
        <authorList>
            <person name="Han C."/>
        </authorList>
    </citation>
    <scope>NUCLEOTIDE SEQUENCE [LARGE SCALE GENOMIC DNA]</scope>
    <source>
        <strain evidence="3 4">NEAU-YY642</strain>
    </source>
</reference>
<evidence type="ECO:0000313" key="4">
    <source>
        <dbReference type="Proteomes" id="UP000278673"/>
    </source>
</evidence>
<dbReference type="InterPro" id="IPR021235">
    <property type="entry name" value="DUF2637"/>
</dbReference>
<accession>A0A3M2MAU3</accession>
<feature type="transmembrane region" description="Helical" evidence="2">
    <location>
        <begin position="47"/>
        <end position="67"/>
    </location>
</feature>
<dbReference type="Pfam" id="PF10935">
    <property type="entry name" value="DUF2637"/>
    <property type="match status" value="1"/>
</dbReference>
<feature type="compositionally biased region" description="Low complexity" evidence="1">
    <location>
        <begin position="234"/>
        <end position="258"/>
    </location>
</feature>
<sequence length="329" mass="34345">MTSQHPAAGRISGWDKAAIAGLGGAGAILSFDALQQMAGAIHVRDSLTWLFPLVIDGFIAYGVRALLVNRHAPLRARAYVWLLFGVATTTSIWANALHAVRLNQQAPTAAGDLRLDDATVGVLSTVAPLALAGAVHLYILIARGADTATHQTQRDTGAAKAASPSAPSPPRSHPSPVHPGTARSLAHSRHRTRSPHAAVHHHVERIPQPARTGHRTGYRSGFAQAAAPQALLAATSTSPGSGGPASNPSAGPSAGRPPSARPRSEVDADSATGFDERVLRAARTTVQAEGRVRRDSIAGALRSQSISISNARLTALIAQLREEHTRRSS</sequence>